<protein>
    <submittedName>
        <fullName evidence="1">Uncharacterized protein</fullName>
    </submittedName>
</protein>
<reference evidence="1" key="1">
    <citation type="submission" date="2022-07" db="EMBL/GenBank/DDBJ databases">
        <title>Phylogenomic reconstructions and comparative analyses of Kickxellomycotina fungi.</title>
        <authorList>
            <person name="Reynolds N.K."/>
            <person name="Stajich J.E."/>
            <person name="Barry K."/>
            <person name="Grigoriev I.V."/>
            <person name="Crous P."/>
            <person name="Smith M.E."/>
        </authorList>
    </citation>
    <scope>NUCLEOTIDE SEQUENCE</scope>
    <source>
        <strain evidence="1">CBS 109366</strain>
    </source>
</reference>
<dbReference type="EMBL" id="JANBUJ010003129">
    <property type="protein sequence ID" value="KAJ2761805.1"/>
    <property type="molecule type" value="Genomic_DNA"/>
</dbReference>
<feature type="non-terminal residue" evidence="1">
    <location>
        <position position="1"/>
    </location>
</feature>
<evidence type="ECO:0000313" key="1">
    <source>
        <dbReference type="EMBL" id="KAJ2761805.1"/>
    </source>
</evidence>
<dbReference type="Proteomes" id="UP001140234">
    <property type="component" value="Unassembled WGS sequence"/>
</dbReference>
<sequence>GDAFPDGVYTSPFFCATDPLTPDNLHNLSLLPSLFARLEQVLLAEEVRVQLQLPARRESVREALTASCSSGDVSYERLETLGDAVLKYITSVMVFVSYPDAHEGHLTARRGRIICNAHLFDLAIKLGLPPFIMTQLFVKRDVRLPGPGWRRLPFIPNKWICVSPFAEDSRGGGGGGGDGDAKAVEAEPAAPVRARAPVVPIKVADTRMLSEKTVADTIESLLGACTRDGGICGALAAARSLGVLDDKWASWGLFIDEWRASQAAQQQKMARLAALRHEMVAAGDVDAVLQEVALDQEDVIYGLGAHEIGAGAGMAEEQLLGTDDLAARSIEGVLGYTFKDRGLLTEALTHCSWLGLGARSYQRLEFLGDAVLDFFITERYYHFQPPLTPHRITLVKHIAASNDLFAVILVCNGLHRHLRHKSQMIGDVIRDYESRLDRARRVWARSQRDAGDTDGEH</sequence>
<feature type="non-terminal residue" evidence="1">
    <location>
        <position position="457"/>
    </location>
</feature>
<gene>
    <name evidence="1" type="ORF">IWQ57_005953</name>
</gene>
<organism evidence="1 2">
    <name type="scientific">Coemansia nantahalensis</name>
    <dbReference type="NCBI Taxonomy" id="2789366"/>
    <lineage>
        <taxon>Eukaryota</taxon>
        <taxon>Fungi</taxon>
        <taxon>Fungi incertae sedis</taxon>
        <taxon>Zoopagomycota</taxon>
        <taxon>Kickxellomycotina</taxon>
        <taxon>Kickxellomycetes</taxon>
        <taxon>Kickxellales</taxon>
        <taxon>Kickxellaceae</taxon>
        <taxon>Coemansia</taxon>
    </lineage>
</organism>
<name>A0ACC1JKY8_9FUNG</name>
<keyword evidence="2" id="KW-1185">Reference proteome</keyword>
<proteinExistence type="predicted"/>
<comment type="caution">
    <text evidence="1">The sequence shown here is derived from an EMBL/GenBank/DDBJ whole genome shotgun (WGS) entry which is preliminary data.</text>
</comment>
<evidence type="ECO:0000313" key="2">
    <source>
        <dbReference type="Proteomes" id="UP001140234"/>
    </source>
</evidence>
<accession>A0ACC1JKY8</accession>